<sequence length="275" mass="29713">MADDFANLEQVWPSALRPHCVIHLAARVHIMRDTAADALDAHRATNVTGTMRLAEAAVRAGAKRFIFVSSIKALGEGEGNRGRPLREDDAPKPVDPYGISKYEAERALFEFGKQNGLEVVVIRPPLVYGPGVRANFLSLFSAVAKGVPLPLGFANGPRSLVAVDNLTSAIIECIHHPNAAQEVFHVADGEDVSVAQLTRMMGKALGRHARLLPVPIALLRAAGALTGRSEAIQRLVEPLRVDIAKIRTLLGWRPPLSLTDGLAQTAKWYRSTYGA</sequence>
<dbReference type="Gene3D" id="3.40.50.720">
    <property type="entry name" value="NAD(P)-binding Rossmann-like Domain"/>
    <property type="match status" value="1"/>
</dbReference>
<feature type="domain" description="NAD-dependent epimerase/dehydratase" evidence="1">
    <location>
        <begin position="6"/>
        <end position="186"/>
    </location>
</feature>
<organism evidence="2 3">
    <name type="scientific">Cupriavidus basilensis OR16</name>
    <dbReference type="NCBI Taxonomy" id="1127483"/>
    <lineage>
        <taxon>Bacteria</taxon>
        <taxon>Pseudomonadati</taxon>
        <taxon>Pseudomonadota</taxon>
        <taxon>Betaproteobacteria</taxon>
        <taxon>Burkholderiales</taxon>
        <taxon>Burkholderiaceae</taxon>
        <taxon>Cupriavidus</taxon>
    </lineage>
</organism>
<dbReference type="PANTHER" id="PTHR43245">
    <property type="entry name" value="BIFUNCTIONAL POLYMYXIN RESISTANCE PROTEIN ARNA"/>
    <property type="match status" value="1"/>
</dbReference>
<dbReference type="InterPro" id="IPR036291">
    <property type="entry name" value="NAD(P)-bd_dom_sf"/>
</dbReference>
<gene>
    <name evidence="2" type="ORF">OR16_16977</name>
</gene>
<protein>
    <submittedName>
        <fullName evidence="2">Nucleotide sugar epimerase/dehydratase</fullName>
    </submittedName>
</protein>
<dbReference type="PANTHER" id="PTHR43245:SF58">
    <property type="entry name" value="BLL5923 PROTEIN"/>
    <property type="match status" value="1"/>
</dbReference>
<dbReference type="PATRIC" id="fig|1127483.3.peg.3407"/>
<dbReference type="Pfam" id="PF01370">
    <property type="entry name" value="Epimerase"/>
    <property type="match status" value="1"/>
</dbReference>
<dbReference type="SUPFAM" id="SSF51735">
    <property type="entry name" value="NAD(P)-binding Rossmann-fold domains"/>
    <property type="match status" value="1"/>
</dbReference>
<comment type="caution">
    <text evidence="2">The sequence shown here is derived from an EMBL/GenBank/DDBJ whole genome shotgun (WGS) entry which is preliminary data.</text>
</comment>
<proteinExistence type="predicted"/>
<dbReference type="InterPro" id="IPR050177">
    <property type="entry name" value="Lipid_A_modif_metabolic_enz"/>
</dbReference>
<name>H1S685_9BURK</name>
<reference evidence="2 3" key="1">
    <citation type="journal article" date="2012" name="J. Bacteriol.">
        <title>De Novo Genome Project of Cupriavidus basilensis OR16.</title>
        <authorList>
            <person name="Cserhati M."/>
            <person name="Kriszt B."/>
            <person name="Szoboszlay S."/>
            <person name="Toth A."/>
            <person name="Szabo I."/>
            <person name="Tancsics A."/>
            <person name="Nagy I."/>
            <person name="Horvath B."/>
            <person name="Nagy I."/>
            <person name="Kukolya J."/>
        </authorList>
    </citation>
    <scope>NUCLEOTIDE SEQUENCE [LARGE SCALE GENOMIC DNA]</scope>
    <source>
        <strain evidence="2 3">OR16</strain>
    </source>
</reference>
<accession>H1S685</accession>
<evidence type="ECO:0000313" key="3">
    <source>
        <dbReference type="Proteomes" id="UP000005808"/>
    </source>
</evidence>
<dbReference type="EMBL" id="AHJE01000042">
    <property type="protein sequence ID" value="EHP41909.1"/>
    <property type="molecule type" value="Genomic_DNA"/>
</dbReference>
<dbReference type="AlphaFoldDB" id="H1S685"/>
<dbReference type="Proteomes" id="UP000005808">
    <property type="component" value="Unassembled WGS sequence"/>
</dbReference>
<dbReference type="InterPro" id="IPR001509">
    <property type="entry name" value="Epimerase_deHydtase"/>
</dbReference>
<evidence type="ECO:0000259" key="1">
    <source>
        <dbReference type="Pfam" id="PF01370"/>
    </source>
</evidence>
<evidence type="ECO:0000313" key="2">
    <source>
        <dbReference type="EMBL" id="EHP41909.1"/>
    </source>
</evidence>